<gene>
    <name evidence="7" type="ORF">GCM10025865_24360</name>
</gene>
<organism evidence="7 8">
    <name type="scientific">Paraoerskovia sediminicola</name>
    <dbReference type="NCBI Taxonomy" id="1138587"/>
    <lineage>
        <taxon>Bacteria</taxon>
        <taxon>Bacillati</taxon>
        <taxon>Actinomycetota</taxon>
        <taxon>Actinomycetes</taxon>
        <taxon>Micrococcales</taxon>
        <taxon>Cellulomonadaceae</taxon>
        <taxon>Paraoerskovia</taxon>
    </lineage>
</organism>
<evidence type="ECO:0000259" key="6">
    <source>
        <dbReference type="Pfam" id="PF12698"/>
    </source>
</evidence>
<dbReference type="Pfam" id="PF12698">
    <property type="entry name" value="ABC2_membrane_3"/>
    <property type="match status" value="1"/>
</dbReference>
<feature type="transmembrane region" description="Helical" evidence="5">
    <location>
        <begin position="96"/>
        <end position="116"/>
    </location>
</feature>
<evidence type="ECO:0000256" key="4">
    <source>
        <dbReference type="ARBA" id="ARBA00023136"/>
    </source>
</evidence>
<feature type="domain" description="ABC-2 type transporter transmembrane" evidence="6">
    <location>
        <begin position="94"/>
        <end position="214"/>
    </location>
</feature>
<evidence type="ECO:0000256" key="1">
    <source>
        <dbReference type="ARBA" id="ARBA00004141"/>
    </source>
</evidence>
<keyword evidence="8" id="KW-1185">Reference proteome</keyword>
<feature type="transmembrane region" description="Helical" evidence="5">
    <location>
        <begin position="168"/>
        <end position="189"/>
    </location>
</feature>
<feature type="transmembrane region" description="Helical" evidence="5">
    <location>
        <begin position="442"/>
        <end position="460"/>
    </location>
</feature>
<feature type="transmembrane region" description="Helical" evidence="5">
    <location>
        <begin position="351"/>
        <end position="372"/>
    </location>
</feature>
<proteinExistence type="predicted"/>
<evidence type="ECO:0000313" key="8">
    <source>
        <dbReference type="Proteomes" id="UP001321475"/>
    </source>
</evidence>
<protein>
    <submittedName>
        <fullName evidence="7">Exporter of polyketide antibiotics</fullName>
    </submittedName>
</protein>
<evidence type="ECO:0000256" key="2">
    <source>
        <dbReference type="ARBA" id="ARBA00022692"/>
    </source>
</evidence>
<dbReference type="Proteomes" id="UP001321475">
    <property type="component" value="Chromosome"/>
</dbReference>
<feature type="transmembrane region" description="Helical" evidence="5">
    <location>
        <begin position="248"/>
        <end position="269"/>
    </location>
</feature>
<keyword evidence="3 5" id="KW-1133">Transmembrane helix</keyword>
<feature type="transmembrane region" description="Helical" evidence="5">
    <location>
        <begin position="137"/>
        <end position="162"/>
    </location>
</feature>
<feature type="transmembrane region" description="Helical" evidence="5">
    <location>
        <begin position="507"/>
        <end position="530"/>
    </location>
</feature>
<keyword evidence="4 5" id="KW-0472">Membrane</keyword>
<dbReference type="EMBL" id="AP027729">
    <property type="protein sequence ID" value="BDZ43137.1"/>
    <property type="molecule type" value="Genomic_DNA"/>
</dbReference>
<sequence length="538" mass="55102">MNRSAAATPTSRGGRRGGFGSVLALQLRTGWVRLLVWIVSLVGVYAATLSAISNLYPDDAALESYGATLDGDPTVAAINGTPYGATDLGGVAANEYAFIAAIAVPLMGLFLVVAQTRAQEESGLLELLRSRSIGARAPWLAAFLVTVVAFLAVGLGIFAAALAGGVDAGAVGLYALSISALGIFFAALATFVGQFVRRGSGVTSVGVGVLGMAFVTRAIGDVNDDGWKWLSPLAWQQETRPFDTDPRWWPLALTLGVAAVLAVAGLVLVARRDLGASLFAARPGPARAGGFARSSFGLALRSHAPSIVAWVLGALLVGVAFGSFGDDVEEMVEANPQLGELLGTGGASDQYTAVVLLLVALMALGVVGQGVGRVRAEESSGRIEPVLARGTSRMPWLGLQGGVVAVGGVLTLVLGGFGLSLSTPSDGGGSAGWDVVLASIDYVPAVLAVAGLGVLVLGLLPRTTWLVWLVVAYIALVGMLGGTLDLPDWAMSLSPLYAIGQVPAESASGWAVVWLSVIAVVLFVGGLVAFRERDVPRT</sequence>
<comment type="subcellular location">
    <subcellularLocation>
        <location evidence="1">Membrane</location>
        <topology evidence="1">Multi-pass membrane protein</topology>
    </subcellularLocation>
</comment>
<keyword evidence="2 5" id="KW-0812">Transmembrane</keyword>
<accession>A0ABN6XE54</accession>
<feature type="transmembrane region" description="Helical" evidence="5">
    <location>
        <begin position="467"/>
        <end position="487"/>
    </location>
</feature>
<dbReference type="InterPro" id="IPR013525">
    <property type="entry name" value="ABC2_TM"/>
</dbReference>
<name>A0ABN6XE54_9CELL</name>
<feature type="transmembrane region" description="Helical" evidence="5">
    <location>
        <begin position="34"/>
        <end position="56"/>
    </location>
</feature>
<dbReference type="RefSeq" id="WP_286217452.1">
    <property type="nucleotide sequence ID" value="NZ_AP027729.1"/>
</dbReference>
<evidence type="ECO:0000313" key="7">
    <source>
        <dbReference type="EMBL" id="BDZ43137.1"/>
    </source>
</evidence>
<reference evidence="8" key="1">
    <citation type="journal article" date="2019" name="Int. J. Syst. Evol. Microbiol.">
        <title>The Global Catalogue of Microorganisms (GCM) 10K type strain sequencing project: providing services to taxonomists for standard genome sequencing and annotation.</title>
        <authorList>
            <consortium name="The Broad Institute Genomics Platform"/>
            <consortium name="The Broad Institute Genome Sequencing Center for Infectious Disease"/>
            <person name="Wu L."/>
            <person name="Ma J."/>
        </authorList>
    </citation>
    <scope>NUCLEOTIDE SEQUENCE [LARGE SCALE GENOMIC DNA]</scope>
    <source>
        <strain evidence="8">NBRC 108565</strain>
    </source>
</reference>
<evidence type="ECO:0000256" key="3">
    <source>
        <dbReference type="ARBA" id="ARBA00022989"/>
    </source>
</evidence>
<evidence type="ECO:0000256" key="5">
    <source>
        <dbReference type="SAM" id="Phobius"/>
    </source>
</evidence>
<feature type="transmembrane region" description="Helical" evidence="5">
    <location>
        <begin position="201"/>
        <end position="220"/>
    </location>
</feature>
<feature type="transmembrane region" description="Helical" evidence="5">
    <location>
        <begin position="397"/>
        <end position="422"/>
    </location>
</feature>
<feature type="transmembrane region" description="Helical" evidence="5">
    <location>
        <begin position="307"/>
        <end position="325"/>
    </location>
</feature>